<dbReference type="Proteomes" id="UP000199088">
    <property type="component" value="Unassembled WGS sequence"/>
</dbReference>
<dbReference type="OrthoDB" id="5170024at2"/>
<dbReference type="AlphaFoldDB" id="A0A1H0IS41"/>
<feature type="region of interest" description="Disordered" evidence="1">
    <location>
        <begin position="1"/>
        <end position="63"/>
    </location>
</feature>
<organism evidence="2 3">
    <name type="scientific">Klenkia soli</name>
    <dbReference type="NCBI Taxonomy" id="1052260"/>
    <lineage>
        <taxon>Bacteria</taxon>
        <taxon>Bacillati</taxon>
        <taxon>Actinomycetota</taxon>
        <taxon>Actinomycetes</taxon>
        <taxon>Geodermatophilales</taxon>
        <taxon>Geodermatophilaceae</taxon>
        <taxon>Klenkia</taxon>
    </lineage>
</organism>
<gene>
    <name evidence="2" type="ORF">SAMN05660199_01755</name>
</gene>
<name>A0A1H0IS41_9ACTN</name>
<keyword evidence="3" id="KW-1185">Reference proteome</keyword>
<sequence>MTEPHDVDDVIGPDDDDDDGDRDDVVELDDEDGDEYDLLDDDPYADYDGYGDEDDPADEDDEREVDTAELDAAEAAGGISVAGDGAEDIAPSSMAPDLSAYTVDISTGEVTDVPAVATPVQADLAAQLSGSMPLLLLAKSAQKAGHLPEVAQVATRVTGGAVGVGVVLRLPSHTAAAAAAFLARFGSSPVRLADPDLYRAPSHGSPDKAIGVRTVKWHPWLANAPAPSSSTDTAWVGTVLQKQIDAGATVMLSATGWVGATNGAIELGHARRWVAASRAAARPSTPMFVNLTMDRAWLTDSNLRSLLLQELVESNERLWYLRFRWPVTNPRYGQLRDAAVLDGYKLLAVTAALEGKVLVLPNSGLTGWVATALGATGFSTGMSWGEQAYADPRIVSARKGEPPPPPTLRLFERSLLHTVDHASHVALMAQQDYLLCRCRYCQALGAHTQSPARWDRETAGLHYLLRVARLTAMLNGPARRTEATREVLRAQQFLKATATTAAAPTGNNAPAHLSEWYRLLL</sequence>
<evidence type="ECO:0000256" key="1">
    <source>
        <dbReference type="SAM" id="MobiDB-lite"/>
    </source>
</evidence>
<accession>A0A1H0IS41</accession>
<dbReference type="RefSeq" id="WP_091243341.1">
    <property type="nucleotide sequence ID" value="NZ_FNIR01000005.1"/>
</dbReference>
<evidence type="ECO:0000313" key="2">
    <source>
        <dbReference type="EMBL" id="SDO34228.1"/>
    </source>
</evidence>
<evidence type="ECO:0000313" key="3">
    <source>
        <dbReference type="Proteomes" id="UP000199088"/>
    </source>
</evidence>
<proteinExistence type="predicted"/>
<protein>
    <submittedName>
        <fullName evidence="2">Uncharacterized protein</fullName>
    </submittedName>
</protein>
<feature type="compositionally biased region" description="Acidic residues" evidence="1">
    <location>
        <begin position="9"/>
        <end position="63"/>
    </location>
</feature>
<reference evidence="3" key="1">
    <citation type="submission" date="2016-10" db="EMBL/GenBank/DDBJ databases">
        <authorList>
            <person name="Varghese N."/>
            <person name="Submissions S."/>
        </authorList>
    </citation>
    <scope>NUCLEOTIDE SEQUENCE [LARGE SCALE GENOMIC DNA]</scope>
    <source>
        <strain evidence="3">DSM 45843</strain>
    </source>
</reference>
<dbReference type="EMBL" id="FNIR01000005">
    <property type="protein sequence ID" value="SDO34228.1"/>
    <property type="molecule type" value="Genomic_DNA"/>
</dbReference>